<name>A0A918XEA0_9GAMM</name>
<dbReference type="AlphaFoldDB" id="A0A918XEA0"/>
<dbReference type="Gene3D" id="2.30.110.10">
    <property type="entry name" value="Electron Transport, Fmn-binding Protein, Chain A"/>
    <property type="match status" value="1"/>
</dbReference>
<protein>
    <submittedName>
        <fullName evidence="3">Pyridoxamine 5'-phosphate oxidase</fullName>
    </submittedName>
</protein>
<dbReference type="RefSeq" id="WP_189475145.1">
    <property type="nucleotide sequence ID" value="NZ_BMYM01000001.1"/>
</dbReference>
<evidence type="ECO:0000256" key="1">
    <source>
        <dbReference type="ARBA" id="ARBA00023002"/>
    </source>
</evidence>
<evidence type="ECO:0000313" key="4">
    <source>
        <dbReference type="Proteomes" id="UP000644693"/>
    </source>
</evidence>
<dbReference type="GO" id="GO:0005829">
    <property type="term" value="C:cytosol"/>
    <property type="evidence" value="ECO:0007669"/>
    <property type="project" value="TreeGrafter"/>
</dbReference>
<keyword evidence="1" id="KW-0560">Oxidoreductase</keyword>
<dbReference type="SUPFAM" id="SSF50475">
    <property type="entry name" value="FMN-binding split barrel"/>
    <property type="match status" value="1"/>
</dbReference>
<dbReference type="InterPro" id="IPR011576">
    <property type="entry name" value="Pyridox_Oxase_N"/>
</dbReference>
<sequence>MGSMSRDKREAFLAEPRIAVLALNEPDSGPLAVPVWYWYEPGGDLWFETQPESRKGRLLAVGTRVSLCVQETEAPLAYVSIEGPVIEIAEDDRELHEIPMAQRYLGEEEGLAYIENLPTTDSDWKRYIVRPERWRTMDGVI</sequence>
<evidence type="ECO:0000313" key="3">
    <source>
        <dbReference type="EMBL" id="GHD27966.1"/>
    </source>
</evidence>
<reference evidence="3" key="1">
    <citation type="journal article" date="2014" name="Int. J. Syst. Evol. Microbiol.">
        <title>Complete genome sequence of Corynebacterium casei LMG S-19264T (=DSM 44701T), isolated from a smear-ripened cheese.</title>
        <authorList>
            <consortium name="US DOE Joint Genome Institute (JGI-PGF)"/>
            <person name="Walter F."/>
            <person name="Albersmeier A."/>
            <person name="Kalinowski J."/>
            <person name="Ruckert C."/>
        </authorList>
    </citation>
    <scope>NUCLEOTIDE SEQUENCE</scope>
    <source>
        <strain evidence="3">KCTC 23430</strain>
    </source>
</reference>
<organism evidence="3 4">
    <name type="scientific">Parahalioglobus pacificus</name>
    <dbReference type="NCBI Taxonomy" id="930806"/>
    <lineage>
        <taxon>Bacteria</taxon>
        <taxon>Pseudomonadati</taxon>
        <taxon>Pseudomonadota</taxon>
        <taxon>Gammaproteobacteria</taxon>
        <taxon>Cellvibrionales</taxon>
        <taxon>Halieaceae</taxon>
        <taxon>Parahalioglobus</taxon>
    </lineage>
</organism>
<reference evidence="3" key="2">
    <citation type="submission" date="2020-09" db="EMBL/GenBank/DDBJ databases">
        <authorList>
            <person name="Sun Q."/>
            <person name="Kim S."/>
        </authorList>
    </citation>
    <scope>NUCLEOTIDE SEQUENCE</scope>
    <source>
        <strain evidence="3">KCTC 23430</strain>
    </source>
</reference>
<dbReference type="PANTHER" id="PTHR35176">
    <property type="entry name" value="HEME OXYGENASE HI_0854-RELATED"/>
    <property type="match status" value="1"/>
</dbReference>
<keyword evidence="4" id="KW-1185">Reference proteome</keyword>
<accession>A0A918XEA0</accession>
<dbReference type="GO" id="GO:0016627">
    <property type="term" value="F:oxidoreductase activity, acting on the CH-CH group of donors"/>
    <property type="evidence" value="ECO:0007669"/>
    <property type="project" value="TreeGrafter"/>
</dbReference>
<feature type="domain" description="Pyridoxamine 5'-phosphate oxidase N-terminal" evidence="2">
    <location>
        <begin position="7"/>
        <end position="136"/>
    </location>
</feature>
<dbReference type="InterPro" id="IPR012349">
    <property type="entry name" value="Split_barrel_FMN-bd"/>
</dbReference>
<dbReference type="InterPro" id="IPR052019">
    <property type="entry name" value="F420H2_bilvrd_red/Heme_oxyg"/>
</dbReference>
<comment type="caution">
    <text evidence="3">The sequence shown here is derived from an EMBL/GenBank/DDBJ whole genome shotgun (WGS) entry which is preliminary data.</text>
</comment>
<evidence type="ECO:0000259" key="2">
    <source>
        <dbReference type="Pfam" id="PF01243"/>
    </source>
</evidence>
<proteinExistence type="predicted"/>
<dbReference type="PANTHER" id="PTHR35176:SF6">
    <property type="entry name" value="HEME OXYGENASE HI_0854-RELATED"/>
    <property type="match status" value="1"/>
</dbReference>
<dbReference type="Pfam" id="PF01243">
    <property type="entry name" value="PNPOx_N"/>
    <property type="match status" value="1"/>
</dbReference>
<gene>
    <name evidence="3" type="ORF">GCM10007053_06870</name>
</gene>
<dbReference type="Proteomes" id="UP000644693">
    <property type="component" value="Unassembled WGS sequence"/>
</dbReference>
<dbReference type="EMBL" id="BMYM01000001">
    <property type="protein sequence ID" value="GHD27966.1"/>
    <property type="molecule type" value="Genomic_DNA"/>
</dbReference>
<dbReference type="GO" id="GO:0070967">
    <property type="term" value="F:coenzyme F420 binding"/>
    <property type="evidence" value="ECO:0007669"/>
    <property type="project" value="TreeGrafter"/>
</dbReference>